<comment type="caution">
    <text evidence="2">The sequence shown here is derived from an EMBL/GenBank/DDBJ whole genome shotgun (WGS) entry which is preliminary data.</text>
</comment>
<evidence type="ECO:0000313" key="2">
    <source>
        <dbReference type="EMBL" id="KFI56570.1"/>
    </source>
</evidence>
<evidence type="ECO:0008006" key="4">
    <source>
        <dbReference type="Google" id="ProtNLM"/>
    </source>
</evidence>
<accession>A0A087ACS0</accession>
<dbReference type="STRING" id="1437609.BCAL_0165"/>
<reference evidence="2 3" key="1">
    <citation type="submission" date="2014-03" db="EMBL/GenBank/DDBJ databases">
        <title>Genomics of Bifidobacteria.</title>
        <authorList>
            <person name="Ventura M."/>
            <person name="Milani C."/>
            <person name="Lugli G.A."/>
        </authorList>
    </citation>
    <scope>NUCLEOTIDE SEQUENCE [LARGE SCALE GENOMIC DNA]</scope>
    <source>
        <strain evidence="2 3">DSM 23973</strain>
    </source>
</reference>
<dbReference type="EMBL" id="JGYS01000001">
    <property type="protein sequence ID" value="KFI56570.1"/>
    <property type="molecule type" value="Genomic_DNA"/>
</dbReference>
<dbReference type="AlphaFoldDB" id="A0A087ACS0"/>
<organism evidence="2 3">
    <name type="scientific">Bifidobacterium callitrichos DSM 23973</name>
    <dbReference type="NCBI Taxonomy" id="1437609"/>
    <lineage>
        <taxon>Bacteria</taxon>
        <taxon>Bacillati</taxon>
        <taxon>Actinomycetota</taxon>
        <taxon>Actinomycetes</taxon>
        <taxon>Bifidobacteriales</taxon>
        <taxon>Bifidobacteriaceae</taxon>
        <taxon>Bifidobacterium</taxon>
    </lineage>
</organism>
<dbReference type="eggNOG" id="ENOG5031WXX">
    <property type="taxonomic scope" value="Bacteria"/>
</dbReference>
<gene>
    <name evidence="2" type="ORF">BCAL_0165</name>
</gene>
<name>A0A087ACS0_9BIFI</name>
<feature type="chain" id="PRO_5039428648" description="Lipoprotein" evidence="1">
    <location>
        <begin position="28"/>
        <end position="94"/>
    </location>
</feature>
<evidence type="ECO:0000256" key="1">
    <source>
        <dbReference type="SAM" id="SignalP"/>
    </source>
</evidence>
<dbReference type="Proteomes" id="UP000029072">
    <property type="component" value="Unassembled WGS sequence"/>
</dbReference>
<keyword evidence="1" id="KW-0732">Signal</keyword>
<feature type="signal peptide" evidence="1">
    <location>
        <begin position="1"/>
        <end position="27"/>
    </location>
</feature>
<proteinExistence type="predicted"/>
<evidence type="ECO:0000313" key="3">
    <source>
        <dbReference type="Proteomes" id="UP000029072"/>
    </source>
</evidence>
<dbReference type="RefSeq" id="WP_052119310.1">
    <property type="nucleotide sequence ID" value="NZ_JDUV01000027.1"/>
</dbReference>
<sequence length="94" mass="10042">MTINTIVHRKLRVLIGCALIIAVGILAGCGDTETVDTSTKTVVKSECSSTLADYQACTITMPDTRRVTCITRGGTHGLAMSCDWIHADGSDRLE</sequence>
<protein>
    <recommendedName>
        <fullName evidence="4">Lipoprotein</fullName>
    </recommendedName>
</protein>
<dbReference type="OrthoDB" id="3240331at2"/>